<comment type="caution">
    <text evidence="1">The sequence shown here is derived from an EMBL/GenBank/DDBJ whole genome shotgun (WGS) entry which is preliminary data.</text>
</comment>
<evidence type="ECO:0000313" key="2">
    <source>
        <dbReference type="Proteomes" id="UP000887458"/>
    </source>
</evidence>
<evidence type="ECO:0000313" key="1">
    <source>
        <dbReference type="EMBL" id="KAH9413330.1"/>
    </source>
</evidence>
<keyword evidence="2" id="KW-1185">Reference proteome</keyword>
<accession>A0ABQ8ISM5</accession>
<proteinExistence type="predicted"/>
<name>A0ABQ8ISM5_DERPT</name>
<protein>
    <submittedName>
        <fullName evidence="1">Uncharacterized protein</fullName>
    </submittedName>
</protein>
<reference evidence="1 2" key="1">
    <citation type="journal article" date="2018" name="J. Allergy Clin. Immunol.">
        <title>High-quality assembly of Dermatophagoides pteronyssinus genome and transcriptome reveals a wide range of novel allergens.</title>
        <authorList>
            <person name="Liu X.Y."/>
            <person name="Yang K.Y."/>
            <person name="Wang M.Q."/>
            <person name="Kwok J.S."/>
            <person name="Zeng X."/>
            <person name="Yang Z."/>
            <person name="Xiao X.J."/>
            <person name="Lau C.P."/>
            <person name="Li Y."/>
            <person name="Huang Z.M."/>
            <person name="Ba J.G."/>
            <person name="Yim A.K."/>
            <person name="Ouyang C.Y."/>
            <person name="Ngai S.M."/>
            <person name="Chan T.F."/>
            <person name="Leung E.L."/>
            <person name="Liu L."/>
            <person name="Liu Z.G."/>
            <person name="Tsui S.K."/>
        </authorList>
    </citation>
    <scope>NUCLEOTIDE SEQUENCE [LARGE SCALE GENOMIC DNA]</scope>
    <source>
        <strain evidence="1">Derp</strain>
    </source>
</reference>
<organism evidence="1 2">
    <name type="scientific">Dermatophagoides pteronyssinus</name>
    <name type="common">European house dust mite</name>
    <dbReference type="NCBI Taxonomy" id="6956"/>
    <lineage>
        <taxon>Eukaryota</taxon>
        <taxon>Metazoa</taxon>
        <taxon>Ecdysozoa</taxon>
        <taxon>Arthropoda</taxon>
        <taxon>Chelicerata</taxon>
        <taxon>Arachnida</taxon>
        <taxon>Acari</taxon>
        <taxon>Acariformes</taxon>
        <taxon>Sarcoptiformes</taxon>
        <taxon>Astigmata</taxon>
        <taxon>Psoroptidia</taxon>
        <taxon>Analgoidea</taxon>
        <taxon>Pyroglyphidae</taxon>
        <taxon>Dermatophagoidinae</taxon>
        <taxon>Dermatophagoides</taxon>
    </lineage>
</organism>
<sequence>MNSFTIKIRCGTGSGIGRIFGLAANAAPNSRFVIIIIFVIRQIKRALYMDDCDRNSRRL</sequence>
<gene>
    <name evidence="1" type="ORF">DERP_007806</name>
</gene>
<dbReference type="Proteomes" id="UP000887458">
    <property type="component" value="Unassembled WGS sequence"/>
</dbReference>
<reference evidence="1 2" key="2">
    <citation type="journal article" date="2022" name="Mol. Biol. Evol.">
        <title>Comparative Genomics Reveals Insights into the Divergent Evolution of Astigmatic Mites and Household Pest Adaptations.</title>
        <authorList>
            <person name="Xiong Q."/>
            <person name="Wan A.T."/>
            <person name="Liu X."/>
            <person name="Fung C.S."/>
            <person name="Xiao X."/>
            <person name="Malainual N."/>
            <person name="Hou J."/>
            <person name="Wang L."/>
            <person name="Wang M."/>
            <person name="Yang K.Y."/>
            <person name="Cui Y."/>
            <person name="Leung E.L."/>
            <person name="Nong W."/>
            <person name="Shin S.K."/>
            <person name="Au S.W."/>
            <person name="Jeong K.Y."/>
            <person name="Chew F.T."/>
            <person name="Hui J.H."/>
            <person name="Leung T.F."/>
            <person name="Tungtrongchitr A."/>
            <person name="Zhong N."/>
            <person name="Liu Z."/>
            <person name="Tsui S.K."/>
        </authorList>
    </citation>
    <scope>NUCLEOTIDE SEQUENCE [LARGE SCALE GENOMIC DNA]</scope>
    <source>
        <strain evidence="1">Derp</strain>
    </source>
</reference>
<dbReference type="EMBL" id="NJHN03000121">
    <property type="protein sequence ID" value="KAH9413330.1"/>
    <property type="molecule type" value="Genomic_DNA"/>
</dbReference>